<evidence type="ECO:0000313" key="3">
    <source>
        <dbReference type="Proteomes" id="UP000503264"/>
    </source>
</evidence>
<dbReference type="EMBL" id="CP012542">
    <property type="protein sequence ID" value="QCD44897.1"/>
    <property type="molecule type" value="Genomic_DNA"/>
</dbReference>
<protein>
    <submittedName>
        <fullName evidence="2">Uncharacterized protein</fullName>
    </submittedName>
</protein>
<name>A0A6G5QH45_9BACT</name>
<dbReference type="AlphaFoldDB" id="A0A6G5QH45"/>
<sequence length="141" mass="16730">MSKIVILIAFLTTFLFATPPSFASTHTFELKKDEWARVFVVEKATQKMDSFDFRWTLFDTKNINLQTFFRFYPKHVVLGLAHKQDRFVQSIIPDFNQPPKDSVKLYLTFLEFKNKRAFFRVDILDPSSRIDTQFIDPPKRN</sequence>
<dbReference type="RefSeq" id="WP_171993825.1">
    <property type="nucleotide sequence ID" value="NZ_CP012542.1"/>
</dbReference>
<keyword evidence="1" id="KW-0732">Signal</keyword>
<feature type="chain" id="PRO_5026108323" evidence="1">
    <location>
        <begin position="24"/>
        <end position="141"/>
    </location>
</feature>
<accession>A0A6G5QH45</accession>
<dbReference type="Proteomes" id="UP000503264">
    <property type="component" value="Chromosome"/>
</dbReference>
<gene>
    <name evidence="2" type="ORF">CMUC_1123</name>
</gene>
<evidence type="ECO:0000313" key="2">
    <source>
        <dbReference type="EMBL" id="QCD44897.1"/>
    </source>
</evidence>
<proteinExistence type="predicted"/>
<evidence type="ECO:0000256" key="1">
    <source>
        <dbReference type="SAM" id="SignalP"/>
    </source>
</evidence>
<reference evidence="2 3" key="1">
    <citation type="submission" date="2016-07" db="EMBL/GenBank/DDBJ databases">
        <title>Comparative genomics of the Campylobacter concisus group.</title>
        <authorList>
            <person name="Miller W.G."/>
            <person name="Yee E."/>
            <person name="Chapman M.H."/>
            <person name="Huynh S."/>
            <person name="Bono J.L."/>
            <person name="On S.L.W."/>
            <person name="StLeger J."/>
            <person name="Foster G."/>
            <person name="Parker C.T."/>
        </authorList>
    </citation>
    <scope>NUCLEOTIDE SEQUENCE [LARGE SCALE GENOMIC DNA]</scope>
    <source>
        <strain evidence="2 3">CCUG 21559</strain>
    </source>
</reference>
<organism evidence="2 3">
    <name type="scientific">Campylobacter mucosalis CCUG 21559</name>
    <dbReference type="NCBI Taxonomy" id="1032067"/>
    <lineage>
        <taxon>Bacteria</taxon>
        <taxon>Pseudomonadati</taxon>
        <taxon>Campylobacterota</taxon>
        <taxon>Epsilonproteobacteria</taxon>
        <taxon>Campylobacterales</taxon>
        <taxon>Campylobacteraceae</taxon>
        <taxon>Campylobacter</taxon>
    </lineage>
</organism>
<feature type="signal peptide" evidence="1">
    <location>
        <begin position="1"/>
        <end position="23"/>
    </location>
</feature>
<keyword evidence="3" id="KW-1185">Reference proteome</keyword>